<sequence length="200" mass="23124">MFPCYKYYESDSLTQVYPIMGINAIPITVTKGKDCYYYVVKKAEEHYKNCPLIFAIIGRSPIMTIVACPENITYDKTEIQRFRNVVKACPYMKAGEIEWEYLPTKYGICGQFLRGTKLENGKYVPEEIEFREVTDDDFQMTRMTDAKVEHGCGFNASQTLTLCTCYSALGGCDDLFKAGRIHLLRYLPFFETNATYYDDY</sequence>
<proteinExistence type="predicted"/>
<protein>
    <submittedName>
        <fullName evidence="2">Uncharacterized protein</fullName>
    </submittedName>
</protein>
<dbReference type="Proteomes" id="UP000887579">
    <property type="component" value="Unplaced"/>
</dbReference>
<dbReference type="WBParaSite" id="ES5_v2.g20294.t1">
    <property type="protein sequence ID" value="ES5_v2.g20294.t1"/>
    <property type="gene ID" value="ES5_v2.g20294"/>
</dbReference>
<accession>A0AC34FS46</accession>
<evidence type="ECO:0000313" key="1">
    <source>
        <dbReference type="Proteomes" id="UP000887579"/>
    </source>
</evidence>
<organism evidence="1 2">
    <name type="scientific">Panagrolaimus sp. ES5</name>
    <dbReference type="NCBI Taxonomy" id="591445"/>
    <lineage>
        <taxon>Eukaryota</taxon>
        <taxon>Metazoa</taxon>
        <taxon>Ecdysozoa</taxon>
        <taxon>Nematoda</taxon>
        <taxon>Chromadorea</taxon>
        <taxon>Rhabditida</taxon>
        <taxon>Tylenchina</taxon>
        <taxon>Panagrolaimomorpha</taxon>
        <taxon>Panagrolaimoidea</taxon>
        <taxon>Panagrolaimidae</taxon>
        <taxon>Panagrolaimus</taxon>
    </lineage>
</organism>
<evidence type="ECO:0000313" key="2">
    <source>
        <dbReference type="WBParaSite" id="ES5_v2.g20294.t1"/>
    </source>
</evidence>
<reference evidence="2" key="1">
    <citation type="submission" date="2022-11" db="UniProtKB">
        <authorList>
            <consortium name="WormBaseParasite"/>
        </authorList>
    </citation>
    <scope>IDENTIFICATION</scope>
</reference>
<name>A0AC34FS46_9BILA</name>